<comment type="similarity">
    <text evidence="1">Belongs to the sigma-70 factor family. ECF subfamily.</text>
</comment>
<dbReference type="NCBIfam" id="TIGR02937">
    <property type="entry name" value="sigma70-ECF"/>
    <property type="match status" value="1"/>
</dbReference>
<keyword evidence="3" id="KW-0731">Sigma factor</keyword>
<sequence length="185" mass="21249">MTPGGEGATVPEDEEKWFEEMFRAFYEPVWAYAARRVGFTGADDVASCTFQTAWRKRNRIPRDDDRAVVAWLYRVAWGHVRNATRGEGRRQRLMALLRQLPPELSGDGTHDEEEVRTAMETAMARLRPKDGEVLRLHYWEDLAIDEIGGVLGLTPNAVRVRLCRARMRLADLLRGMCLWCEEAGR</sequence>
<dbReference type="InterPro" id="IPR013249">
    <property type="entry name" value="RNA_pol_sigma70_r4_t2"/>
</dbReference>
<dbReference type="CDD" id="cd06171">
    <property type="entry name" value="Sigma70_r4"/>
    <property type="match status" value="1"/>
</dbReference>
<evidence type="ECO:0000256" key="5">
    <source>
        <dbReference type="ARBA" id="ARBA00023163"/>
    </source>
</evidence>
<accession>A0ABV8F292</accession>
<dbReference type="Proteomes" id="UP001595698">
    <property type="component" value="Unassembled WGS sequence"/>
</dbReference>
<evidence type="ECO:0000259" key="6">
    <source>
        <dbReference type="Pfam" id="PF04542"/>
    </source>
</evidence>
<dbReference type="Pfam" id="PF04542">
    <property type="entry name" value="Sigma70_r2"/>
    <property type="match status" value="1"/>
</dbReference>
<evidence type="ECO:0000313" key="9">
    <source>
        <dbReference type="Proteomes" id="UP001595698"/>
    </source>
</evidence>
<evidence type="ECO:0000256" key="3">
    <source>
        <dbReference type="ARBA" id="ARBA00023082"/>
    </source>
</evidence>
<dbReference type="PANTHER" id="PTHR43133">
    <property type="entry name" value="RNA POLYMERASE ECF-TYPE SIGMA FACTO"/>
    <property type="match status" value="1"/>
</dbReference>
<dbReference type="PANTHER" id="PTHR43133:SF8">
    <property type="entry name" value="RNA POLYMERASE SIGMA FACTOR HI_1459-RELATED"/>
    <property type="match status" value="1"/>
</dbReference>
<organism evidence="8 9">
    <name type="scientific">Streptosporangium jomthongense</name>
    <dbReference type="NCBI Taxonomy" id="1193683"/>
    <lineage>
        <taxon>Bacteria</taxon>
        <taxon>Bacillati</taxon>
        <taxon>Actinomycetota</taxon>
        <taxon>Actinomycetes</taxon>
        <taxon>Streptosporangiales</taxon>
        <taxon>Streptosporangiaceae</taxon>
        <taxon>Streptosporangium</taxon>
    </lineage>
</organism>
<evidence type="ECO:0000256" key="2">
    <source>
        <dbReference type="ARBA" id="ARBA00023015"/>
    </source>
</evidence>
<dbReference type="Pfam" id="PF08281">
    <property type="entry name" value="Sigma70_r4_2"/>
    <property type="match status" value="1"/>
</dbReference>
<dbReference type="SUPFAM" id="SSF88659">
    <property type="entry name" value="Sigma3 and sigma4 domains of RNA polymerase sigma factors"/>
    <property type="match status" value="1"/>
</dbReference>
<comment type="caution">
    <text evidence="8">The sequence shown here is derived from an EMBL/GenBank/DDBJ whole genome shotgun (WGS) entry which is preliminary data.</text>
</comment>
<feature type="domain" description="RNA polymerase sigma factor 70 region 4 type 2" evidence="7">
    <location>
        <begin position="118"/>
        <end position="169"/>
    </location>
</feature>
<keyword evidence="2" id="KW-0805">Transcription regulation</keyword>
<dbReference type="InterPro" id="IPR013325">
    <property type="entry name" value="RNA_pol_sigma_r2"/>
</dbReference>
<dbReference type="InterPro" id="IPR039425">
    <property type="entry name" value="RNA_pol_sigma-70-like"/>
</dbReference>
<dbReference type="InterPro" id="IPR036388">
    <property type="entry name" value="WH-like_DNA-bd_sf"/>
</dbReference>
<evidence type="ECO:0000313" key="8">
    <source>
        <dbReference type="EMBL" id="MFC3982359.1"/>
    </source>
</evidence>
<dbReference type="SUPFAM" id="SSF88946">
    <property type="entry name" value="Sigma2 domain of RNA polymerase sigma factors"/>
    <property type="match status" value="1"/>
</dbReference>
<proteinExistence type="inferred from homology"/>
<evidence type="ECO:0000256" key="1">
    <source>
        <dbReference type="ARBA" id="ARBA00010641"/>
    </source>
</evidence>
<keyword evidence="9" id="KW-1185">Reference proteome</keyword>
<dbReference type="InterPro" id="IPR013324">
    <property type="entry name" value="RNA_pol_sigma_r3/r4-like"/>
</dbReference>
<reference evidence="9" key="1">
    <citation type="journal article" date="2019" name="Int. J. Syst. Evol. Microbiol.">
        <title>The Global Catalogue of Microorganisms (GCM) 10K type strain sequencing project: providing services to taxonomists for standard genome sequencing and annotation.</title>
        <authorList>
            <consortium name="The Broad Institute Genomics Platform"/>
            <consortium name="The Broad Institute Genome Sequencing Center for Infectious Disease"/>
            <person name="Wu L."/>
            <person name="Ma J."/>
        </authorList>
    </citation>
    <scope>NUCLEOTIDE SEQUENCE [LARGE SCALE GENOMIC DNA]</scope>
    <source>
        <strain evidence="9">TBRC 7912</strain>
    </source>
</reference>
<protein>
    <submittedName>
        <fullName evidence="8">RNA polymerase sigma factor</fullName>
    </submittedName>
</protein>
<evidence type="ECO:0000256" key="4">
    <source>
        <dbReference type="ARBA" id="ARBA00023125"/>
    </source>
</evidence>
<keyword evidence="5" id="KW-0804">Transcription</keyword>
<dbReference type="EMBL" id="JBHSBC010000019">
    <property type="protein sequence ID" value="MFC3982359.1"/>
    <property type="molecule type" value="Genomic_DNA"/>
</dbReference>
<name>A0ABV8F292_9ACTN</name>
<keyword evidence="4" id="KW-0238">DNA-binding</keyword>
<evidence type="ECO:0000259" key="7">
    <source>
        <dbReference type="Pfam" id="PF08281"/>
    </source>
</evidence>
<dbReference type="InterPro" id="IPR007627">
    <property type="entry name" value="RNA_pol_sigma70_r2"/>
</dbReference>
<dbReference type="Gene3D" id="1.10.10.10">
    <property type="entry name" value="Winged helix-like DNA-binding domain superfamily/Winged helix DNA-binding domain"/>
    <property type="match status" value="1"/>
</dbReference>
<dbReference type="Gene3D" id="1.10.1740.10">
    <property type="match status" value="1"/>
</dbReference>
<dbReference type="InterPro" id="IPR014284">
    <property type="entry name" value="RNA_pol_sigma-70_dom"/>
</dbReference>
<feature type="domain" description="RNA polymerase sigma-70 region 2" evidence="6">
    <location>
        <begin position="21"/>
        <end position="89"/>
    </location>
</feature>
<gene>
    <name evidence="8" type="ORF">ACFOYY_19600</name>
</gene>